<evidence type="ECO:0000313" key="3">
    <source>
        <dbReference type="Proteomes" id="UP000006461"/>
    </source>
</evidence>
<dbReference type="EMBL" id="FO203431">
    <property type="protein sequence ID" value="CCH85951.1"/>
    <property type="molecule type" value="Genomic_DNA"/>
</dbReference>
<sequence>MLLTAAVMSAFAVLLLTGDYIREGPVLVTLSETHGIHRGDVGIVAFWTLGMIGLLIAALSRPSRTRDADRR</sequence>
<gene>
    <name evidence="2" type="ordered locus">MODMU_0494</name>
</gene>
<proteinExistence type="predicted"/>
<protein>
    <submittedName>
        <fullName evidence="2">Uncharacterized protein</fullName>
    </submittedName>
</protein>
<evidence type="ECO:0000256" key="1">
    <source>
        <dbReference type="SAM" id="Phobius"/>
    </source>
</evidence>
<accession>I4ERD8</accession>
<organism evidence="2 3">
    <name type="scientific">Modestobacter italicus (strain DSM 44449 / CECT 9708 / BC 501)</name>
    <dbReference type="NCBI Taxonomy" id="2732864"/>
    <lineage>
        <taxon>Bacteria</taxon>
        <taxon>Bacillati</taxon>
        <taxon>Actinomycetota</taxon>
        <taxon>Actinomycetes</taxon>
        <taxon>Geodermatophilales</taxon>
        <taxon>Geodermatophilaceae</taxon>
        <taxon>Modestobacter</taxon>
    </lineage>
</organism>
<keyword evidence="1" id="KW-0812">Transmembrane</keyword>
<dbReference type="AlphaFoldDB" id="I4ERD8"/>
<dbReference type="STRING" id="477641.MODMU_0494"/>
<dbReference type="Proteomes" id="UP000006461">
    <property type="component" value="Chromosome"/>
</dbReference>
<keyword evidence="1" id="KW-1133">Transmembrane helix</keyword>
<feature type="transmembrane region" description="Helical" evidence="1">
    <location>
        <begin position="41"/>
        <end position="60"/>
    </location>
</feature>
<keyword evidence="3" id="KW-1185">Reference proteome</keyword>
<dbReference type="KEGG" id="mmar:MODMU_0494"/>
<reference evidence="2 3" key="1">
    <citation type="journal article" date="2012" name="J. Bacteriol.">
        <title>Genome Sequence of Radiation-Resistant Modestobacter marinus Strain BC501, a Representative Actinobacterium That Thrives on Calcareous Stone Surfaces.</title>
        <authorList>
            <person name="Normand P."/>
            <person name="Gury J."/>
            <person name="Pujic P."/>
            <person name="Chouaia B."/>
            <person name="Crotti E."/>
            <person name="Brusetti L."/>
            <person name="Daffonchio D."/>
            <person name="Vacherie B."/>
            <person name="Barbe V."/>
            <person name="Medigue C."/>
            <person name="Calteau A."/>
            <person name="Ghodhbane-Gtari F."/>
            <person name="Essoussi I."/>
            <person name="Nouioui I."/>
            <person name="Abbassi-Ghozzi I."/>
            <person name="Gtari M."/>
        </authorList>
    </citation>
    <scope>NUCLEOTIDE SEQUENCE [LARGE SCALE GENOMIC DNA]</scope>
    <source>
        <strain evidence="3">BC 501</strain>
    </source>
</reference>
<evidence type="ECO:0000313" key="2">
    <source>
        <dbReference type="EMBL" id="CCH85951.1"/>
    </source>
</evidence>
<dbReference type="HOGENOM" id="CLU_2735613_0_0_11"/>
<name>I4ERD8_MODI5</name>
<keyword evidence="1" id="KW-0472">Membrane</keyword>
<dbReference type="OMA" id="SETHGIH"/>